<dbReference type="OrthoDB" id="10039566at2759"/>
<protein>
    <submittedName>
        <fullName evidence="2">Uncharacterized protein</fullName>
    </submittedName>
</protein>
<feature type="signal peptide" evidence="1">
    <location>
        <begin position="1"/>
        <end position="20"/>
    </location>
</feature>
<keyword evidence="3" id="KW-1185">Reference proteome</keyword>
<reference evidence="2 3" key="1">
    <citation type="submission" date="2016-05" db="EMBL/GenBank/DDBJ databases">
        <title>Genome sequencing reveals origins of a unique bacterial endosymbiosis in the earliest lineages of terrestrial Fungi.</title>
        <authorList>
            <consortium name="DOE Joint Genome Institute"/>
            <person name="Uehling J."/>
            <person name="Gryganskyi A."/>
            <person name="Hameed K."/>
            <person name="Tschaplinski T."/>
            <person name="Misztal P."/>
            <person name="Wu S."/>
            <person name="Desiro A."/>
            <person name="Vande Pol N."/>
            <person name="Du Z.-Y."/>
            <person name="Zienkiewicz A."/>
            <person name="Zienkiewicz K."/>
            <person name="Morin E."/>
            <person name="Tisserant E."/>
            <person name="Splivallo R."/>
            <person name="Hainaut M."/>
            <person name="Henrissat B."/>
            <person name="Ohm R."/>
            <person name="Kuo A."/>
            <person name="Yan J."/>
            <person name="Lipzen A."/>
            <person name="Nolan M."/>
            <person name="Labutti K."/>
            <person name="Barry K."/>
            <person name="Goldstein A."/>
            <person name="Labbe J."/>
            <person name="Schadt C."/>
            <person name="Tuskan G."/>
            <person name="Grigoriev I."/>
            <person name="Martin F."/>
            <person name="Vilgalys R."/>
            <person name="Bonito G."/>
        </authorList>
    </citation>
    <scope>NUCLEOTIDE SEQUENCE [LARGE SCALE GENOMIC DNA]</scope>
    <source>
        <strain evidence="2 3">AG-77</strain>
    </source>
</reference>
<organism evidence="2 3">
    <name type="scientific">Linnemannia elongata AG-77</name>
    <dbReference type="NCBI Taxonomy" id="1314771"/>
    <lineage>
        <taxon>Eukaryota</taxon>
        <taxon>Fungi</taxon>
        <taxon>Fungi incertae sedis</taxon>
        <taxon>Mucoromycota</taxon>
        <taxon>Mortierellomycotina</taxon>
        <taxon>Mortierellomycetes</taxon>
        <taxon>Mortierellales</taxon>
        <taxon>Mortierellaceae</taxon>
        <taxon>Linnemannia</taxon>
    </lineage>
</organism>
<dbReference type="PANTHER" id="PTHR35895">
    <property type="entry name" value="CHROMOSOME 16, WHOLE GENOME SHOTGUN SEQUENCE"/>
    <property type="match status" value="1"/>
</dbReference>
<sequence length="503" mass="53541">MKFSLKVAAVGALLASVAIAAPVEVEKRDANSDRIAACFVALIFTGAWPGSCQAAVSVSVGLIQAIKINQMSMDFTPANPWAPTTSSNSVVATMLSIPGITLPIDSVRQHIIITDGGVQLGNIDTPWSAASVQGSTLTTAFPSSTLNIFPDAHAAFSNFVSTLSTSATHDVTLQGAVDAKLNLGIFGHLTIPDIGFKTTTTFQGLNGLKTVDYIFLVDTDTSTVIGTIFMSAIVNIKNPSNLSLKLGTVTFNTTYNGEYVGPSTIKNMVLVPGNNYLISSTTLDTSLTGVTDLLNHIGSGDSVLTLSTDANTSTNVALNAGLAAVKSQMTIPQNFGSSAMSQPPYKNWSLKLLPTTPTDYVFQATATFQSPYYGYPLQMVHALPEYQDNFIQALGMSADSDQLRLFDFLDTLTYNINGDGTATVTFNMKLNKGGITRKPVLQQIVNFANAHGYITTEFMWYAEVILNNDGVHRLVDWSNLGIGASNPIQINVGPDFAAIMTIT</sequence>
<dbReference type="STRING" id="1314771.A0A197JYS0"/>
<dbReference type="GO" id="GO:0000329">
    <property type="term" value="C:fungal-type vacuole membrane"/>
    <property type="evidence" value="ECO:0007669"/>
    <property type="project" value="InterPro"/>
</dbReference>
<dbReference type="Pfam" id="PF12505">
    <property type="entry name" value="DUF3712"/>
    <property type="match status" value="1"/>
</dbReference>
<evidence type="ECO:0000313" key="3">
    <source>
        <dbReference type="Proteomes" id="UP000078512"/>
    </source>
</evidence>
<proteinExistence type="predicted"/>
<name>A0A197JYS0_9FUNG</name>
<evidence type="ECO:0000313" key="2">
    <source>
        <dbReference type="EMBL" id="OAQ30492.1"/>
    </source>
</evidence>
<gene>
    <name evidence="2" type="ORF">K457DRAFT_18337</name>
</gene>
<keyword evidence="1" id="KW-0732">Signal</keyword>
<dbReference type="PANTHER" id="PTHR35895:SF1">
    <property type="entry name" value="LIPID-BINDING SERUM GLYCOPROTEIN C-TERMINAL DOMAIN-CONTAINING PROTEIN"/>
    <property type="match status" value="1"/>
</dbReference>
<dbReference type="InterPro" id="IPR046368">
    <property type="entry name" value="Tag1"/>
</dbReference>
<dbReference type="AlphaFoldDB" id="A0A197JYS0"/>
<feature type="chain" id="PRO_5008276421" evidence="1">
    <location>
        <begin position="21"/>
        <end position="503"/>
    </location>
</feature>
<dbReference type="Proteomes" id="UP000078512">
    <property type="component" value="Unassembled WGS sequence"/>
</dbReference>
<accession>A0A197JYS0</accession>
<dbReference type="InterPro" id="IPR022185">
    <property type="entry name" value="DUF3712"/>
</dbReference>
<evidence type="ECO:0000256" key="1">
    <source>
        <dbReference type="SAM" id="SignalP"/>
    </source>
</evidence>
<dbReference type="EMBL" id="KV442035">
    <property type="protein sequence ID" value="OAQ30492.1"/>
    <property type="molecule type" value="Genomic_DNA"/>
</dbReference>